<keyword evidence="6 10" id="KW-0732">Signal</keyword>
<keyword evidence="7 9" id="KW-1015">Disulfide bond</keyword>
<evidence type="ECO:0000256" key="9">
    <source>
        <dbReference type="PROSITE-ProRule" id="PRU01356"/>
    </source>
</evidence>
<feature type="binding site" description="axial binding residue" evidence="9">
    <location>
        <position position="54"/>
    </location>
    <ligand>
        <name>heme</name>
        <dbReference type="ChEBI" id="CHEBI:30413"/>
    </ligand>
    <ligandPart>
        <name>Fe</name>
        <dbReference type="ChEBI" id="CHEBI:18248"/>
    </ligandPart>
</feature>
<dbReference type="SMART" id="SM00747">
    <property type="entry name" value="CFEM"/>
    <property type="match status" value="1"/>
</dbReference>
<proteinExistence type="inferred from homology"/>
<evidence type="ECO:0000256" key="3">
    <source>
        <dbReference type="ARBA" id="ARBA00010031"/>
    </source>
</evidence>
<dbReference type="OrthoDB" id="5225279at2759"/>
<evidence type="ECO:0000256" key="7">
    <source>
        <dbReference type="ARBA" id="ARBA00023157"/>
    </source>
</evidence>
<keyword evidence="9" id="KW-0349">Heme</keyword>
<reference evidence="13" key="2">
    <citation type="submission" date="2019-10" db="EMBL/GenBank/DDBJ databases">
        <authorList>
            <consortium name="NCBI Genome Project"/>
        </authorList>
    </citation>
    <scope>NUCLEOTIDE SEQUENCE</scope>
    <source>
        <strain evidence="13">NI907</strain>
    </source>
</reference>
<name>A0A6P8AW24_PYRGI</name>
<evidence type="ECO:0000256" key="5">
    <source>
        <dbReference type="ARBA" id="ARBA00022622"/>
    </source>
</evidence>
<feature type="disulfide bond" evidence="9">
    <location>
        <begin position="50"/>
        <end position="57"/>
    </location>
</feature>
<dbReference type="GO" id="GO:0098552">
    <property type="term" value="C:side of membrane"/>
    <property type="evidence" value="ECO:0007669"/>
    <property type="project" value="UniProtKB-KW"/>
</dbReference>
<dbReference type="GO" id="GO:0005576">
    <property type="term" value="C:extracellular region"/>
    <property type="evidence" value="ECO:0007669"/>
    <property type="project" value="UniProtKB-SubCell"/>
</dbReference>
<feature type="signal peptide" evidence="10">
    <location>
        <begin position="1"/>
        <end position="17"/>
    </location>
</feature>
<keyword evidence="5" id="KW-0472">Membrane</keyword>
<dbReference type="GO" id="GO:0046872">
    <property type="term" value="F:metal ion binding"/>
    <property type="evidence" value="ECO:0007669"/>
    <property type="project" value="UniProtKB-UniRule"/>
</dbReference>
<reference evidence="12 13" key="1">
    <citation type="journal article" date="2019" name="Mol. Biol. Evol.">
        <title>Blast fungal genomes show frequent chromosomal changes, gene gains and losses, and effector gene turnover.</title>
        <authorList>
            <person name="Gomez Luciano L.B."/>
            <person name="Jason Tsai I."/>
            <person name="Chuma I."/>
            <person name="Tosa Y."/>
            <person name="Chen Y.H."/>
            <person name="Li J.Y."/>
            <person name="Li M.Y."/>
            <person name="Jade Lu M.Y."/>
            <person name="Nakayashiki H."/>
            <person name="Li W.H."/>
        </authorList>
    </citation>
    <scope>NUCLEOTIDE SEQUENCE [LARGE SCALE GENOMIC DNA]</scope>
    <source>
        <strain evidence="12 13">NI907</strain>
    </source>
</reference>
<evidence type="ECO:0000256" key="4">
    <source>
        <dbReference type="ARBA" id="ARBA00022525"/>
    </source>
</evidence>
<keyword evidence="12" id="KW-1185">Reference proteome</keyword>
<keyword evidence="4" id="KW-0964">Secreted</keyword>
<evidence type="ECO:0000256" key="2">
    <source>
        <dbReference type="ARBA" id="ARBA00004613"/>
    </source>
</evidence>
<evidence type="ECO:0000256" key="6">
    <source>
        <dbReference type="ARBA" id="ARBA00022729"/>
    </source>
</evidence>
<comment type="caution">
    <text evidence="9">Lacks conserved residue(s) required for the propagation of feature annotation.</text>
</comment>
<dbReference type="InterPro" id="IPR008427">
    <property type="entry name" value="Extracellular_membr_CFEM_dom"/>
</dbReference>
<evidence type="ECO:0000256" key="1">
    <source>
        <dbReference type="ARBA" id="ARBA00004589"/>
    </source>
</evidence>
<gene>
    <name evidence="13" type="ORF">PgNI_08086</name>
</gene>
<comment type="subcellular location">
    <subcellularLocation>
        <location evidence="1">Membrane</location>
        <topology evidence="1">Lipid-anchor</topology>
        <topology evidence="1">GPI-anchor</topology>
    </subcellularLocation>
    <subcellularLocation>
        <location evidence="2">Secreted</location>
    </subcellularLocation>
</comment>
<evidence type="ECO:0000256" key="8">
    <source>
        <dbReference type="ARBA" id="ARBA00023288"/>
    </source>
</evidence>
<reference evidence="13" key="3">
    <citation type="submission" date="2025-08" db="UniProtKB">
        <authorList>
            <consortium name="RefSeq"/>
        </authorList>
    </citation>
    <scope>IDENTIFICATION</scope>
    <source>
        <strain evidence="13">NI907</strain>
    </source>
</reference>
<accession>A0A6P8AW24</accession>
<organism evidence="12 13">
    <name type="scientific">Pyricularia grisea</name>
    <name type="common">Crabgrass-specific blast fungus</name>
    <name type="synonym">Magnaporthe grisea</name>
    <dbReference type="NCBI Taxonomy" id="148305"/>
    <lineage>
        <taxon>Eukaryota</taxon>
        <taxon>Fungi</taxon>
        <taxon>Dikarya</taxon>
        <taxon>Ascomycota</taxon>
        <taxon>Pezizomycotina</taxon>
        <taxon>Sordariomycetes</taxon>
        <taxon>Sordariomycetidae</taxon>
        <taxon>Magnaporthales</taxon>
        <taxon>Pyriculariaceae</taxon>
        <taxon>Pyricularia</taxon>
    </lineage>
</organism>
<keyword evidence="5" id="KW-0336">GPI-anchor</keyword>
<feature type="chain" id="PRO_5028253663" description="CFEM domain-containing protein" evidence="10">
    <location>
        <begin position="18"/>
        <end position="149"/>
    </location>
</feature>
<evidence type="ECO:0000313" key="13">
    <source>
        <dbReference type="RefSeq" id="XP_030979123.1"/>
    </source>
</evidence>
<keyword evidence="9" id="KW-0479">Metal-binding</keyword>
<evidence type="ECO:0000256" key="10">
    <source>
        <dbReference type="SAM" id="SignalP"/>
    </source>
</evidence>
<keyword evidence="5" id="KW-0325">Glycoprotein</keyword>
<dbReference type="KEGG" id="pgri:PgNI_08086"/>
<protein>
    <recommendedName>
        <fullName evidence="11">CFEM domain-containing protein</fullName>
    </recommendedName>
</protein>
<dbReference type="PROSITE" id="PS52012">
    <property type="entry name" value="CFEM"/>
    <property type="match status" value="1"/>
</dbReference>
<dbReference type="AlphaFoldDB" id="A0A6P8AW24"/>
<dbReference type="Proteomes" id="UP000515153">
    <property type="component" value="Chromosome V"/>
</dbReference>
<comment type="similarity">
    <text evidence="3">Belongs to the RBT5 family.</text>
</comment>
<dbReference type="RefSeq" id="XP_030979123.1">
    <property type="nucleotide sequence ID" value="XM_031128086.1"/>
</dbReference>
<evidence type="ECO:0000313" key="12">
    <source>
        <dbReference type="Proteomes" id="UP000515153"/>
    </source>
</evidence>
<evidence type="ECO:0000259" key="11">
    <source>
        <dbReference type="PROSITE" id="PS52012"/>
    </source>
</evidence>
<feature type="domain" description="CFEM" evidence="11">
    <location>
        <begin position="8"/>
        <end position="120"/>
    </location>
</feature>
<dbReference type="GeneID" id="41962995"/>
<sequence length="149" mass="14624">MQLLFAILAATAVLVAAQSGSYGSTIDGLISQVPSCAYNCLGEAADSSGCGLSDIRCMCGGISLVSGPSFTCLSKACPADQLASLNSAISKVCTGLGAADPAAAKTATSNDTTPATTTVPSSSQTAGATRLELQLAIVAIFAALSVTIV</sequence>
<keyword evidence="9" id="KW-0408">Iron</keyword>
<dbReference type="Pfam" id="PF05730">
    <property type="entry name" value="CFEM"/>
    <property type="match status" value="1"/>
</dbReference>
<keyword evidence="8" id="KW-0449">Lipoprotein</keyword>